<dbReference type="Proteomes" id="UP000264179">
    <property type="component" value="Unassembled WGS sequence"/>
</dbReference>
<evidence type="ECO:0000313" key="4">
    <source>
        <dbReference type="Proteomes" id="UP000264753"/>
    </source>
</evidence>
<dbReference type="EMBL" id="DPOP01000123">
    <property type="protein sequence ID" value="HCW68569.1"/>
    <property type="molecule type" value="Genomic_DNA"/>
</dbReference>
<sequence length="117" mass="12993">MFLSYVADLSCEESIFDHDPTAHVLGGNAANANGHFVRLKFFQVQMFGHFVHVRALQYDGLVSKTDRKSTKTGNGMTIATLRIPGLIAFALHHQVKLHGPGKKKSYYREETTSCLIG</sequence>
<name>A0A358HXV0_9PROT</name>
<comment type="caution">
    <text evidence="1">The sequence shown here is derived from an EMBL/GenBank/DDBJ whole genome shotgun (WGS) entry which is preliminary data.</text>
</comment>
<evidence type="ECO:0000313" key="3">
    <source>
        <dbReference type="Proteomes" id="UP000264179"/>
    </source>
</evidence>
<dbReference type="Proteomes" id="UP000264753">
    <property type="component" value="Unassembled WGS sequence"/>
</dbReference>
<dbReference type="AlphaFoldDB" id="A0A358HXV0"/>
<evidence type="ECO:0000313" key="2">
    <source>
        <dbReference type="EMBL" id="HCW68569.1"/>
    </source>
</evidence>
<organism evidence="1 4">
    <name type="scientific">Thalassospira lucentensis</name>
    <dbReference type="NCBI Taxonomy" id="168935"/>
    <lineage>
        <taxon>Bacteria</taxon>
        <taxon>Pseudomonadati</taxon>
        <taxon>Pseudomonadota</taxon>
        <taxon>Alphaproteobacteria</taxon>
        <taxon>Rhodospirillales</taxon>
        <taxon>Thalassospiraceae</taxon>
        <taxon>Thalassospira</taxon>
    </lineage>
</organism>
<evidence type="ECO:0000313" key="1">
    <source>
        <dbReference type="EMBL" id="HBU99958.1"/>
    </source>
</evidence>
<accession>A0A358HXV0</accession>
<gene>
    <name evidence="1" type="ORF">DEF21_18940</name>
    <name evidence="2" type="ORF">DHR80_15495</name>
</gene>
<dbReference type="EMBL" id="DOOG01000156">
    <property type="protein sequence ID" value="HBU99958.1"/>
    <property type="molecule type" value="Genomic_DNA"/>
</dbReference>
<reference evidence="3 4" key="1">
    <citation type="journal article" date="2018" name="Nat. Biotechnol.">
        <title>A standardized bacterial taxonomy based on genome phylogeny substantially revises the tree of life.</title>
        <authorList>
            <person name="Parks D.H."/>
            <person name="Chuvochina M."/>
            <person name="Waite D.W."/>
            <person name="Rinke C."/>
            <person name="Skarshewski A."/>
            <person name="Chaumeil P.A."/>
            <person name="Hugenholtz P."/>
        </authorList>
    </citation>
    <scope>NUCLEOTIDE SEQUENCE [LARGE SCALE GENOMIC DNA]</scope>
    <source>
        <strain evidence="1">UBA8707</strain>
        <strain evidence="2">UBA9881</strain>
    </source>
</reference>
<proteinExistence type="predicted"/>
<protein>
    <submittedName>
        <fullName evidence="1">Uncharacterized protein</fullName>
    </submittedName>
</protein>